<comment type="similarity">
    <text evidence="1">Belongs to the DnaA family.</text>
</comment>
<dbReference type="InterPro" id="IPR027417">
    <property type="entry name" value="P-loop_NTPase"/>
</dbReference>
<evidence type="ECO:0000313" key="5">
    <source>
        <dbReference type="Proteomes" id="UP001157353"/>
    </source>
</evidence>
<dbReference type="PRINTS" id="PR00051">
    <property type="entry name" value="DNAA"/>
</dbReference>
<dbReference type="Gene3D" id="1.10.8.60">
    <property type="match status" value="1"/>
</dbReference>
<organism evidence="4 5">
    <name type="scientific">Psychromonas marina</name>
    <dbReference type="NCBI Taxonomy" id="88364"/>
    <lineage>
        <taxon>Bacteria</taxon>
        <taxon>Pseudomonadati</taxon>
        <taxon>Pseudomonadota</taxon>
        <taxon>Gammaproteobacteria</taxon>
        <taxon>Alteromonadales</taxon>
        <taxon>Psychromonadaceae</taxon>
        <taxon>Psychromonas</taxon>
    </lineage>
</organism>
<dbReference type="RefSeq" id="WP_284204347.1">
    <property type="nucleotide sequence ID" value="NZ_BSPQ01000010.1"/>
</dbReference>
<dbReference type="NCBIfam" id="NF005982">
    <property type="entry name" value="PRK08084.1"/>
    <property type="match status" value="1"/>
</dbReference>
<keyword evidence="1" id="KW-0235">DNA replication</keyword>
<evidence type="ECO:0000259" key="2">
    <source>
        <dbReference type="Pfam" id="PF00308"/>
    </source>
</evidence>
<comment type="caution">
    <text evidence="4">The sequence shown here is derived from an EMBL/GenBank/DDBJ whole genome shotgun (WGS) entry which is preliminary data.</text>
</comment>
<dbReference type="SUPFAM" id="SSF52540">
    <property type="entry name" value="P-loop containing nucleoside triphosphate hydrolases"/>
    <property type="match status" value="1"/>
</dbReference>
<gene>
    <name evidence="4" type="primary">dnaA-2</name>
    <name evidence="4" type="ORF">GCM10007916_22950</name>
</gene>
<sequence>MPQDELRFQYPLLALKFPDDETFASFYPGQNSALLTQLKNSVVGSGEPVLYMWGESGSGRSHLLHALCSEVDERGDSVAYIPLHHHQGMSLDIFENMENMSLLCIDNIDAIAGNKKWEKALFDFYNRWVDNKEQRSKGASLILCANNLPKQLGIKLKDLVSRLEWGACYHLEPLNDEEKLGALQLRAELKGMKLPVDVGRFLLNRLSREMDLLLNTLDRLDNASLEAQRKLTIPFVKEVLAL</sequence>
<evidence type="ECO:0000259" key="3">
    <source>
        <dbReference type="Pfam" id="PF22688"/>
    </source>
</evidence>
<dbReference type="InterPro" id="IPR013317">
    <property type="entry name" value="DnaA_dom"/>
</dbReference>
<protein>
    <submittedName>
        <fullName evidence="4">DnaA regulatory inactivator Hda</fullName>
    </submittedName>
</protein>
<feature type="domain" description="Chromosomal replication initiator protein DnaA ATPAse" evidence="2">
    <location>
        <begin position="22"/>
        <end position="167"/>
    </location>
</feature>
<dbReference type="InterPro" id="IPR017788">
    <property type="entry name" value="Hda"/>
</dbReference>
<name>A0ABQ6E1A3_9GAMM</name>
<dbReference type="PANTHER" id="PTHR30050">
    <property type="entry name" value="CHROMOSOMAL REPLICATION INITIATOR PROTEIN DNAA"/>
    <property type="match status" value="1"/>
</dbReference>
<dbReference type="Proteomes" id="UP001157353">
    <property type="component" value="Unassembled WGS sequence"/>
</dbReference>
<dbReference type="InterPro" id="IPR055199">
    <property type="entry name" value="Hda_lid"/>
</dbReference>
<dbReference type="Pfam" id="PF00308">
    <property type="entry name" value="Bac_DnaA"/>
    <property type="match status" value="1"/>
</dbReference>
<dbReference type="Gene3D" id="3.40.50.300">
    <property type="entry name" value="P-loop containing nucleotide triphosphate hydrolases"/>
    <property type="match status" value="1"/>
</dbReference>
<feature type="domain" description="Hda lid" evidence="3">
    <location>
        <begin position="176"/>
        <end position="240"/>
    </location>
</feature>
<dbReference type="InterPro" id="IPR020591">
    <property type="entry name" value="Chromosome_initiator_DnaA-like"/>
</dbReference>
<accession>A0ABQ6E1A3</accession>
<proteinExistence type="inferred from homology"/>
<dbReference type="NCBIfam" id="TIGR03420">
    <property type="entry name" value="DnaA_homol_Hda"/>
    <property type="match status" value="1"/>
</dbReference>
<keyword evidence="5" id="KW-1185">Reference proteome</keyword>
<evidence type="ECO:0000256" key="1">
    <source>
        <dbReference type="RuleBase" id="RU004227"/>
    </source>
</evidence>
<reference evidence="5" key="1">
    <citation type="journal article" date="2019" name="Int. J. Syst. Evol. Microbiol.">
        <title>The Global Catalogue of Microorganisms (GCM) 10K type strain sequencing project: providing services to taxonomists for standard genome sequencing and annotation.</title>
        <authorList>
            <consortium name="The Broad Institute Genomics Platform"/>
            <consortium name="The Broad Institute Genome Sequencing Center for Infectious Disease"/>
            <person name="Wu L."/>
            <person name="Ma J."/>
        </authorList>
    </citation>
    <scope>NUCLEOTIDE SEQUENCE [LARGE SCALE GENOMIC DNA]</scope>
    <source>
        <strain evidence="5">NBRC 103166</strain>
    </source>
</reference>
<dbReference type="EMBL" id="BSPQ01000010">
    <property type="protein sequence ID" value="GLS91226.1"/>
    <property type="molecule type" value="Genomic_DNA"/>
</dbReference>
<evidence type="ECO:0000313" key="4">
    <source>
        <dbReference type="EMBL" id="GLS91226.1"/>
    </source>
</evidence>
<dbReference type="Pfam" id="PF22688">
    <property type="entry name" value="Hda_lid"/>
    <property type="match status" value="1"/>
</dbReference>
<dbReference type="PANTHER" id="PTHR30050:SF5">
    <property type="entry name" value="DNAA REGULATORY INACTIVATOR HDA"/>
    <property type="match status" value="1"/>
</dbReference>